<accession>A0A2S2NVC4</accession>
<dbReference type="AlphaFoldDB" id="A0A2S2NVC4"/>
<gene>
    <name evidence="1" type="ORF">g.4460</name>
</gene>
<organism evidence="1">
    <name type="scientific">Schizaphis graminum</name>
    <name type="common">Green bug aphid</name>
    <dbReference type="NCBI Taxonomy" id="13262"/>
    <lineage>
        <taxon>Eukaryota</taxon>
        <taxon>Metazoa</taxon>
        <taxon>Ecdysozoa</taxon>
        <taxon>Arthropoda</taxon>
        <taxon>Hexapoda</taxon>
        <taxon>Insecta</taxon>
        <taxon>Pterygota</taxon>
        <taxon>Neoptera</taxon>
        <taxon>Paraneoptera</taxon>
        <taxon>Hemiptera</taxon>
        <taxon>Sternorrhyncha</taxon>
        <taxon>Aphidomorpha</taxon>
        <taxon>Aphidoidea</taxon>
        <taxon>Aphididae</taxon>
        <taxon>Aphidini</taxon>
        <taxon>Schizaphis</taxon>
    </lineage>
</organism>
<dbReference type="PANTHER" id="PTHR10773:SF19">
    <property type="match status" value="1"/>
</dbReference>
<protein>
    <submittedName>
        <fullName evidence="1">Uncharacterized protein</fullName>
    </submittedName>
</protein>
<proteinExistence type="predicted"/>
<reference evidence="1" key="1">
    <citation type="submission" date="2018-04" db="EMBL/GenBank/DDBJ databases">
        <title>Transcriptome of Schizaphis graminum biotype I.</title>
        <authorList>
            <person name="Scully E.D."/>
            <person name="Geib S.M."/>
            <person name="Palmer N.A."/>
            <person name="Koch K."/>
            <person name="Bradshaw J."/>
            <person name="Heng-Moss T."/>
            <person name="Sarath G."/>
        </authorList>
    </citation>
    <scope>NUCLEOTIDE SEQUENCE</scope>
</reference>
<sequence length="308" mass="35808">MNSGRKIAAMVTQNEVNTHVPINKDANTGTLENWVDTGNGIEFDTNRLNGIYIDDYDMVTDTFNYDELVENNTSFNNNNIDITTTQFNSIVDVVQNNHVLYDIDENNINNNILNEGINECPILINNFHSDMISGAIENPILPESEIDTESTFENNLDEQLYDGQRQVKYQSQKNRLAEKEYIGFKMVDGKISQCVPIRKRVIKERCNHSLINQKSSNSFMCGLFSDEDRKNAFKFFWKIKTWQEKRGYVRGLVTNRPITRRRKISKSNKVRKIESRDKRLCLTNGQQLKVCRKMFLNTLSIGEDYFKR</sequence>
<evidence type="ECO:0000313" key="1">
    <source>
        <dbReference type="EMBL" id="MBY21105.1"/>
    </source>
</evidence>
<name>A0A2S2NVC4_SCHGA</name>
<dbReference type="PANTHER" id="PTHR10773">
    <property type="entry name" value="DNA-DIRECTED RNA POLYMERASES I, II, AND III SUBUNIT RPABC2"/>
    <property type="match status" value="1"/>
</dbReference>
<dbReference type="EMBL" id="GGMR01008486">
    <property type="protein sequence ID" value="MBY21105.1"/>
    <property type="molecule type" value="Transcribed_RNA"/>
</dbReference>